<keyword evidence="2" id="KW-1185">Reference proteome</keyword>
<dbReference type="EMBL" id="ML996693">
    <property type="protein sequence ID" value="KAF2401166.1"/>
    <property type="molecule type" value="Genomic_DNA"/>
</dbReference>
<evidence type="ECO:0000313" key="1">
    <source>
        <dbReference type="EMBL" id="KAF2401166.1"/>
    </source>
</evidence>
<organism evidence="1 2">
    <name type="scientific">Trichodelitschia bisporula</name>
    <dbReference type="NCBI Taxonomy" id="703511"/>
    <lineage>
        <taxon>Eukaryota</taxon>
        <taxon>Fungi</taxon>
        <taxon>Dikarya</taxon>
        <taxon>Ascomycota</taxon>
        <taxon>Pezizomycotina</taxon>
        <taxon>Dothideomycetes</taxon>
        <taxon>Dothideomycetes incertae sedis</taxon>
        <taxon>Phaeotrichales</taxon>
        <taxon>Phaeotrichaceae</taxon>
        <taxon>Trichodelitschia</taxon>
    </lineage>
</organism>
<sequence>MSVCVFHPYPLACSSPLTLGPHGRELADVIDAVTPFLAALDRGYLMELEASHELGIELALRCRSILVENGIEDMHVEIRESEVTGFASLYKPAISANPAAPVSLRLYARVHRRYAAAAGNSGFLAQNAKHECRSCNVDVDERGNLEMDNVARTGLSRSASFARMLKSAECNYWPTEMEVARIVSAVRKSRRMIRMTDLSVVVFTVERGDKE</sequence>
<dbReference type="AlphaFoldDB" id="A0A6G1HZ72"/>
<dbReference type="Proteomes" id="UP000799640">
    <property type="component" value="Unassembled WGS sequence"/>
</dbReference>
<evidence type="ECO:0000313" key="2">
    <source>
        <dbReference type="Proteomes" id="UP000799640"/>
    </source>
</evidence>
<name>A0A6G1HZ72_9PEZI</name>
<accession>A0A6G1HZ72</accession>
<proteinExistence type="predicted"/>
<protein>
    <submittedName>
        <fullName evidence="1">Uncharacterized protein</fullName>
    </submittedName>
</protein>
<dbReference type="OrthoDB" id="5424209at2759"/>
<reference evidence="1" key="1">
    <citation type="journal article" date="2020" name="Stud. Mycol.">
        <title>101 Dothideomycetes genomes: a test case for predicting lifestyles and emergence of pathogens.</title>
        <authorList>
            <person name="Haridas S."/>
            <person name="Albert R."/>
            <person name="Binder M."/>
            <person name="Bloem J."/>
            <person name="Labutti K."/>
            <person name="Salamov A."/>
            <person name="Andreopoulos B."/>
            <person name="Baker S."/>
            <person name="Barry K."/>
            <person name="Bills G."/>
            <person name="Bluhm B."/>
            <person name="Cannon C."/>
            <person name="Castanera R."/>
            <person name="Culley D."/>
            <person name="Daum C."/>
            <person name="Ezra D."/>
            <person name="Gonzalez J."/>
            <person name="Henrissat B."/>
            <person name="Kuo A."/>
            <person name="Liang C."/>
            <person name="Lipzen A."/>
            <person name="Lutzoni F."/>
            <person name="Magnuson J."/>
            <person name="Mondo S."/>
            <person name="Nolan M."/>
            <person name="Ohm R."/>
            <person name="Pangilinan J."/>
            <person name="Park H.-J."/>
            <person name="Ramirez L."/>
            <person name="Alfaro M."/>
            <person name="Sun H."/>
            <person name="Tritt A."/>
            <person name="Yoshinaga Y."/>
            <person name="Zwiers L.-H."/>
            <person name="Turgeon B."/>
            <person name="Goodwin S."/>
            <person name="Spatafora J."/>
            <person name="Crous P."/>
            <person name="Grigoriev I."/>
        </authorList>
    </citation>
    <scope>NUCLEOTIDE SEQUENCE</scope>
    <source>
        <strain evidence="1">CBS 262.69</strain>
    </source>
</reference>
<gene>
    <name evidence="1" type="ORF">EJ06DRAFT_379935</name>
</gene>